<evidence type="ECO:0000256" key="7">
    <source>
        <dbReference type="ARBA" id="ARBA00023277"/>
    </source>
</evidence>
<dbReference type="Pfam" id="PF01263">
    <property type="entry name" value="Aldose_epim"/>
    <property type="match status" value="1"/>
</dbReference>
<evidence type="ECO:0000256" key="10">
    <source>
        <dbReference type="PIRSR" id="PIRSR005096-2"/>
    </source>
</evidence>
<dbReference type="GO" id="GO:0030246">
    <property type="term" value="F:carbohydrate binding"/>
    <property type="evidence" value="ECO:0007669"/>
    <property type="project" value="InterPro"/>
</dbReference>
<dbReference type="EMBL" id="AAOE01000010">
    <property type="protein sequence ID" value="EAR09474.1"/>
    <property type="molecule type" value="Genomic_DNA"/>
</dbReference>
<feature type="active site" description="Proton acceptor" evidence="9">
    <location>
        <position position="316"/>
    </location>
</feature>
<gene>
    <name evidence="12" type="ORF">MED297_02602</name>
</gene>
<evidence type="ECO:0000256" key="6">
    <source>
        <dbReference type="ARBA" id="ARBA00023235"/>
    </source>
</evidence>
<comment type="similarity">
    <text evidence="3 8">Belongs to the aldose epimerase family.</text>
</comment>
<dbReference type="InterPro" id="IPR008183">
    <property type="entry name" value="Aldose_1/G6P_1-epimerase"/>
</dbReference>
<accession>A4BEP7</accession>
<feature type="binding site" evidence="10">
    <location>
        <position position="253"/>
    </location>
    <ligand>
        <name>beta-D-galactose</name>
        <dbReference type="ChEBI" id="CHEBI:27667"/>
    </ligand>
</feature>
<dbReference type="PIRSF" id="PIRSF005096">
    <property type="entry name" value="GALM"/>
    <property type="match status" value="1"/>
</dbReference>
<feature type="active site" description="Proton donor" evidence="9">
    <location>
        <position position="180"/>
    </location>
</feature>
<evidence type="ECO:0000256" key="5">
    <source>
        <dbReference type="ARBA" id="ARBA00014165"/>
    </source>
</evidence>
<dbReference type="STRING" id="314283.MED297_02602"/>
<dbReference type="PANTHER" id="PTHR10091:SF0">
    <property type="entry name" value="GALACTOSE MUTAROTASE"/>
    <property type="match status" value="1"/>
</dbReference>
<keyword evidence="13" id="KW-1185">Reference proteome</keyword>
<dbReference type="PANTHER" id="PTHR10091">
    <property type="entry name" value="ALDOSE-1-EPIMERASE"/>
    <property type="match status" value="1"/>
</dbReference>
<dbReference type="PROSITE" id="PS00545">
    <property type="entry name" value="ALDOSE_1_EPIMERASE"/>
    <property type="match status" value="1"/>
</dbReference>
<keyword evidence="7 8" id="KW-0119">Carbohydrate metabolism</keyword>
<dbReference type="InterPro" id="IPR018052">
    <property type="entry name" value="Ald1_epimerase_CS"/>
</dbReference>
<proteinExistence type="inferred from homology"/>
<protein>
    <recommendedName>
        <fullName evidence="5 8">Aldose 1-epimerase</fullName>
        <ecNumber evidence="4 8">5.1.3.3</ecNumber>
    </recommendedName>
</protein>
<dbReference type="HOGENOM" id="CLU_031753_2_0_6"/>
<dbReference type="Gene3D" id="2.70.98.10">
    <property type="match status" value="1"/>
</dbReference>
<dbReference type="EC" id="5.1.3.3" evidence="4 8"/>
<dbReference type="GO" id="GO:0005737">
    <property type="term" value="C:cytoplasm"/>
    <property type="evidence" value="ECO:0007669"/>
    <property type="project" value="TreeGrafter"/>
</dbReference>
<evidence type="ECO:0000256" key="1">
    <source>
        <dbReference type="ARBA" id="ARBA00001614"/>
    </source>
</evidence>
<comment type="caution">
    <text evidence="12">The sequence shown here is derived from an EMBL/GenBank/DDBJ whole genome shotgun (WGS) entry which is preliminary data.</text>
</comment>
<evidence type="ECO:0000256" key="3">
    <source>
        <dbReference type="ARBA" id="ARBA00006206"/>
    </source>
</evidence>
<evidence type="ECO:0000256" key="8">
    <source>
        <dbReference type="PIRNR" id="PIRNR005096"/>
    </source>
</evidence>
<evidence type="ECO:0000256" key="2">
    <source>
        <dbReference type="ARBA" id="ARBA00005028"/>
    </source>
</evidence>
<dbReference type="InterPro" id="IPR014718">
    <property type="entry name" value="GH-type_carb-bd"/>
</dbReference>
<reference evidence="12 13" key="1">
    <citation type="submission" date="2006-02" db="EMBL/GenBank/DDBJ databases">
        <authorList>
            <person name="Pinhassi J."/>
            <person name="Pedros-Alio C."/>
            <person name="Ferriera S."/>
            <person name="Johnson J."/>
            <person name="Kravitz S."/>
            <person name="Halpern A."/>
            <person name="Remington K."/>
            <person name="Beeson K."/>
            <person name="Tran B."/>
            <person name="Rogers Y.-H."/>
            <person name="Friedman R."/>
            <person name="Venter J.C."/>
        </authorList>
    </citation>
    <scope>NUCLEOTIDE SEQUENCE [LARGE SCALE GENOMIC DNA]</scope>
    <source>
        <strain evidence="12 13">MED297</strain>
    </source>
</reference>
<name>A4BEP7_9GAMM</name>
<keyword evidence="6 8" id="KW-0413">Isomerase</keyword>
<feature type="binding site" evidence="11">
    <location>
        <begin position="180"/>
        <end position="182"/>
    </location>
    <ligand>
        <name>beta-D-galactose</name>
        <dbReference type="ChEBI" id="CHEBI:27667"/>
    </ligand>
</feature>
<dbReference type="InterPro" id="IPR015443">
    <property type="entry name" value="Aldose_1-epimerase"/>
</dbReference>
<sequence>MTASISEQTFGHLPDGTEVKRFTLTNARGTRAQFSSLGASWLGFTRPEDAESLVLGCDTLDAQNSQRGFIGATVGRFANRIGHGKLTVDGTPLQLEVNLHPHHIHGGSTGLASKVWDSYLTLKNDHIPTLTLRCQSRAGDSGYPGNVSFELVITLSDDDRVRFEYRAETDAATPISITNHTYFNLAGETTGHLNGQLVKVDSDQFLEADEQALPTGTVASVTNTGLDFTQWSDVAERLEQSNDTRLQRAGGVDHCYCYPQDRAFRRLASVRLPARDVQLECWSDLPGMQLYTGNFVGGSPKNDHYRFQQHGAFCLEPGFWPDSPNHAHFPDCIIDPAKAYSAIIEYSFQTINE</sequence>
<dbReference type="OrthoDB" id="9779408at2"/>
<dbReference type="Proteomes" id="UP000005953">
    <property type="component" value="Unassembled WGS sequence"/>
</dbReference>
<dbReference type="CDD" id="cd09019">
    <property type="entry name" value="galactose_mutarotase_like"/>
    <property type="match status" value="1"/>
</dbReference>
<dbReference type="GO" id="GO:0033499">
    <property type="term" value="P:galactose catabolic process via UDP-galactose, Leloir pathway"/>
    <property type="evidence" value="ECO:0007669"/>
    <property type="project" value="TreeGrafter"/>
</dbReference>
<dbReference type="RefSeq" id="WP_008047133.1">
    <property type="nucleotide sequence ID" value="NZ_CH724153.1"/>
</dbReference>
<comment type="catalytic activity">
    <reaction evidence="1 8">
        <text>alpha-D-glucose = beta-D-glucose</text>
        <dbReference type="Rhea" id="RHEA:10264"/>
        <dbReference type="ChEBI" id="CHEBI:15903"/>
        <dbReference type="ChEBI" id="CHEBI:17925"/>
        <dbReference type="EC" id="5.1.3.3"/>
    </reaction>
</comment>
<dbReference type="AlphaFoldDB" id="A4BEP7"/>
<evidence type="ECO:0000256" key="4">
    <source>
        <dbReference type="ARBA" id="ARBA00013185"/>
    </source>
</evidence>
<feature type="binding site" evidence="11">
    <location>
        <begin position="79"/>
        <end position="80"/>
    </location>
    <ligand>
        <name>beta-D-galactose</name>
        <dbReference type="ChEBI" id="CHEBI:27667"/>
    </ligand>
</feature>
<evidence type="ECO:0000313" key="12">
    <source>
        <dbReference type="EMBL" id="EAR09474.1"/>
    </source>
</evidence>
<dbReference type="InterPro" id="IPR011013">
    <property type="entry name" value="Gal_mutarotase_sf_dom"/>
</dbReference>
<evidence type="ECO:0000256" key="11">
    <source>
        <dbReference type="PIRSR" id="PIRSR005096-3"/>
    </source>
</evidence>
<dbReference type="InterPro" id="IPR047215">
    <property type="entry name" value="Galactose_mutarotase-like"/>
</dbReference>
<dbReference type="SUPFAM" id="SSF74650">
    <property type="entry name" value="Galactose mutarotase-like"/>
    <property type="match status" value="1"/>
</dbReference>
<evidence type="ECO:0000256" key="9">
    <source>
        <dbReference type="PIRSR" id="PIRSR005096-1"/>
    </source>
</evidence>
<dbReference type="UniPathway" id="UPA00242"/>
<evidence type="ECO:0000313" key="13">
    <source>
        <dbReference type="Proteomes" id="UP000005953"/>
    </source>
</evidence>
<organism evidence="12 13">
    <name type="scientific">Reinekea blandensis MED297</name>
    <dbReference type="NCBI Taxonomy" id="314283"/>
    <lineage>
        <taxon>Bacteria</taxon>
        <taxon>Pseudomonadati</taxon>
        <taxon>Pseudomonadota</taxon>
        <taxon>Gammaproteobacteria</taxon>
        <taxon>Oceanospirillales</taxon>
        <taxon>Saccharospirillaceae</taxon>
        <taxon>Reinekea</taxon>
    </lineage>
</organism>
<comment type="pathway">
    <text evidence="2 8">Carbohydrate metabolism; hexose metabolism.</text>
</comment>
<dbReference type="NCBIfam" id="NF008277">
    <property type="entry name" value="PRK11055.1"/>
    <property type="match status" value="1"/>
</dbReference>
<dbReference type="GO" id="GO:0006006">
    <property type="term" value="P:glucose metabolic process"/>
    <property type="evidence" value="ECO:0007669"/>
    <property type="project" value="TreeGrafter"/>
</dbReference>
<dbReference type="GO" id="GO:0004034">
    <property type="term" value="F:aldose 1-epimerase activity"/>
    <property type="evidence" value="ECO:0007669"/>
    <property type="project" value="UniProtKB-EC"/>
</dbReference>